<dbReference type="PANTHER" id="PTHR43289">
    <property type="entry name" value="MITOGEN-ACTIVATED PROTEIN KINASE KINASE KINASE 20-RELATED"/>
    <property type="match status" value="1"/>
</dbReference>
<feature type="domain" description="Protein kinase" evidence="7">
    <location>
        <begin position="29"/>
        <end position="293"/>
    </location>
</feature>
<dbReference type="EMBL" id="JAJSBI010000007">
    <property type="protein sequence ID" value="MCD9875384.1"/>
    <property type="molecule type" value="Genomic_DNA"/>
</dbReference>
<evidence type="ECO:0000259" key="7">
    <source>
        <dbReference type="PROSITE" id="PS50011"/>
    </source>
</evidence>
<dbReference type="InterPro" id="IPR000719">
    <property type="entry name" value="Prot_kinase_dom"/>
</dbReference>
<dbReference type="RefSeq" id="WP_232649493.1">
    <property type="nucleotide sequence ID" value="NZ_JAJSBI010000007.1"/>
</dbReference>
<evidence type="ECO:0000256" key="4">
    <source>
        <dbReference type="ARBA" id="ARBA00022840"/>
    </source>
</evidence>
<feature type="compositionally biased region" description="Polar residues" evidence="6">
    <location>
        <begin position="445"/>
        <end position="458"/>
    </location>
</feature>
<feature type="binding site" evidence="5">
    <location>
        <position position="56"/>
    </location>
    <ligand>
        <name>ATP</name>
        <dbReference type="ChEBI" id="CHEBI:30616"/>
    </ligand>
</feature>
<dbReference type="PROSITE" id="PS00108">
    <property type="entry name" value="PROTEIN_KINASE_ST"/>
    <property type="match status" value="1"/>
</dbReference>
<keyword evidence="9" id="KW-1185">Reference proteome</keyword>
<dbReference type="PANTHER" id="PTHR43289:SF34">
    <property type="entry name" value="SERINE_THREONINE-PROTEIN KINASE YBDM-RELATED"/>
    <property type="match status" value="1"/>
</dbReference>
<evidence type="ECO:0000313" key="9">
    <source>
        <dbReference type="Proteomes" id="UP001108029"/>
    </source>
</evidence>
<dbReference type="Gene3D" id="1.10.510.10">
    <property type="entry name" value="Transferase(Phosphotransferase) domain 1"/>
    <property type="match status" value="1"/>
</dbReference>
<dbReference type="CDD" id="cd14014">
    <property type="entry name" value="STKc_PknB_like"/>
    <property type="match status" value="1"/>
</dbReference>
<dbReference type="InterPro" id="IPR008271">
    <property type="entry name" value="Ser/Thr_kinase_AS"/>
</dbReference>
<evidence type="ECO:0000256" key="5">
    <source>
        <dbReference type="PROSITE-ProRule" id="PRU10141"/>
    </source>
</evidence>
<dbReference type="SMART" id="SM00220">
    <property type="entry name" value="S_TKc"/>
    <property type="match status" value="1"/>
</dbReference>
<comment type="caution">
    <text evidence="8">The sequence shown here is derived from an EMBL/GenBank/DDBJ whole genome shotgun (WGS) entry which is preliminary data.</text>
</comment>
<sequence length="569" mass="58816">MGSGLSDTDLAVLGARPLTPDDPVRVGRYRLAALLGAGGMGRVYLGWAGGRFVAVKVVRPELAGNEQFRRRFARELATLSRLDAEFTAALVDAEPDSNRPWLATEYVPGVPLEDAVQTDGPLPVTAAWRLAAGVATALGAIHGAGVVHRDLKPSNVILDLDGPKVIDFGVAYAADLSQLTVTGQHVGTPCYMAPEQARTGVLGPPADVFALGGLLTFAVTGKPPFGEGTTTEVLFRVVHEPPDLTELADVDRELHALVARCLEKDPEQRPDAAAVVAAVGAARAAAPWPQPLLARIEPRRALTSQVPVDEPESPGGGLTDADDAAGLPRKAPDSAVRPSHRRRTILAAAAAVTLLSSAAVAAGELSRHNGTAASPNASARNSGVTPAVSSPSTGVRSSAPAAGGNASGATSGHPANPAGGATGAPPSGANGGQSDTHAPADATTPPGQSPDSTPTHTQPKVAWIPGSVASSNGCTAWMNYRPSDAGGFTQALLESWGNDCKMNYFRGPESSSQKFTDPREQQGAGTLNTDFYWDGPGVYTWVCVWRVGEYKQNSCGGKYYVQGGTYHTA</sequence>
<dbReference type="InterPro" id="IPR017441">
    <property type="entry name" value="Protein_kinase_ATP_BS"/>
</dbReference>
<dbReference type="SUPFAM" id="SSF56112">
    <property type="entry name" value="Protein kinase-like (PK-like)"/>
    <property type="match status" value="1"/>
</dbReference>
<dbReference type="AlphaFoldDB" id="A0A9Q3Z6M2"/>
<feature type="region of interest" description="Disordered" evidence="6">
    <location>
        <begin position="303"/>
        <end position="340"/>
    </location>
</feature>
<evidence type="ECO:0000256" key="1">
    <source>
        <dbReference type="ARBA" id="ARBA00022679"/>
    </source>
</evidence>
<dbReference type="Proteomes" id="UP001108029">
    <property type="component" value="Unassembled WGS sequence"/>
</dbReference>
<keyword evidence="4 5" id="KW-0067">ATP-binding</keyword>
<keyword evidence="3 8" id="KW-0418">Kinase</keyword>
<dbReference type="Pfam" id="PF00069">
    <property type="entry name" value="Pkinase"/>
    <property type="match status" value="1"/>
</dbReference>
<dbReference type="GO" id="GO:0005524">
    <property type="term" value="F:ATP binding"/>
    <property type="evidence" value="ECO:0007669"/>
    <property type="project" value="UniProtKB-UniRule"/>
</dbReference>
<evidence type="ECO:0000313" key="8">
    <source>
        <dbReference type="EMBL" id="MCD9875384.1"/>
    </source>
</evidence>
<dbReference type="InterPro" id="IPR011009">
    <property type="entry name" value="Kinase-like_dom_sf"/>
</dbReference>
<dbReference type="PROSITE" id="PS00107">
    <property type="entry name" value="PROTEIN_KINASE_ATP"/>
    <property type="match status" value="1"/>
</dbReference>
<feature type="compositionally biased region" description="Low complexity" evidence="6">
    <location>
        <begin position="397"/>
        <end position="428"/>
    </location>
</feature>
<dbReference type="PROSITE" id="PS50011">
    <property type="entry name" value="PROTEIN_KINASE_DOM"/>
    <property type="match status" value="1"/>
</dbReference>
<feature type="region of interest" description="Disordered" evidence="6">
    <location>
        <begin position="368"/>
        <end position="460"/>
    </location>
</feature>
<dbReference type="GO" id="GO:0004674">
    <property type="term" value="F:protein serine/threonine kinase activity"/>
    <property type="evidence" value="ECO:0007669"/>
    <property type="project" value="TreeGrafter"/>
</dbReference>
<feature type="compositionally biased region" description="Polar residues" evidence="6">
    <location>
        <begin position="368"/>
        <end position="396"/>
    </location>
</feature>
<keyword evidence="2 5" id="KW-0547">Nucleotide-binding</keyword>
<gene>
    <name evidence="8" type="ORF">LJ657_17255</name>
</gene>
<organism evidence="8 9">
    <name type="scientific">Streptomyces guryensis</name>
    <dbReference type="NCBI Taxonomy" id="2886947"/>
    <lineage>
        <taxon>Bacteria</taxon>
        <taxon>Bacillati</taxon>
        <taxon>Actinomycetota</taxon>
        <taxon>Actinomycetes</taxon>
        <taxon>Kitasatosporales</taxon>
        <taxon>Streptomycetaceae</taxon>
        <taxon>Streptomyces</taxon>
    </lineage>
</organism>
<proteinExistence type="predicted"/>
<dbReference type="Gene3D" id="3.30.200.20">
    <property type="entry name" value="Phosphorylase Kinase, domain 1"/>
    <property type="match status" value="1"/>
</dbReference>
<accession>A0A9Q3Z6M2</accession>
<keyword evidence="1" id="KW-0808">Transferase</keyword>
<evidence type="ECO:0000256" key="6">
    <source>
        <dbReference type="SAM" id="MobiDB-lite"/>
    </source>
</evidence>
<protein>
    <submittedName>
        <fullName evidence="8">Protein kinase</fullName>
    </submittedName>
</protein>
<evidence type="ECO:0000256" key="2">
    <source>
        <dbReference type="ARBA" id="ARBA00022741"/>
    </source>
</evidence>
<evidence type="ECO:0000256" key="3">
    <source>
        <dbReference type="ARBA" id="ARBA00022777"/>
    </source>
</evidence>
<name>A0A9Q3Z6M2_9ACTN</name>
<reference evidence="8" key="1">
    <citation type="submission" date="2021-12" db="EMBL/GenBank/DDBJ databases">
        <authorList>
            <person name="Lee J.-H."/>
            <person name="Kim S.-B."/>
        </authorList>
    </citation>
    <scope>NUCLEOTIDE SEQUENCE</scope>
    <source>
        <strain evidence="8">NR30</strain>
    </source>
</reference>